<dbReference type="GO" id="GO:0015450">
    <property type="term" value="F:protein-transporting ATPase activity"/>
    <property type="evidence" value="ECO:0007669"/>
    <property type="project" value="InterPro"/>
</dbReference>
<evidence type="ECO:0000256" key="3">
    <source>
        <dbReference type="ARBA" id="ARBA00022475"/>
    </source>
</evidence>
<dbReference type="Gene3D" id="1.20.1640.10">
    <property type="entry name" value="Multidrug efflux transporter AcrB transmembrane domain"/>
    <property type="match status" value="1"/>
</dbReference>
<evidence type="ECO:0000259" key="11">
    <source>
        <dbReference type="Pfam" id="PF02355"/>
    </source>
</evidence>
<dbReference type="Pfam" id="PF22599">
    <property type="entry name" value="SecDF_P1_head"/>
    <property type="match status" value="1"/>
</dbReference>
<keyword evidence="15" id="KW-1185">Reference proteome</keyword>
<keyword evidence="8 10" id="KW-0811">Translocation</keyword>
<dbReference type="NCBIfam" id="TIGR00916">
    <property type="entry name" value="2A0604s01"/>
    <property type="match status" value="1"/>
</dbReference>
<dbReference type="InterPro" id="IPR054384">
    <property type="entry name" value="SecDF_P1_head"/>
</dbReference>
<feature type="transmembrane region" description="Helical" evidence="10">
    <location>
        <begin position="485"/>
        <end position="509"/>
    </location>
</feature>
<name>C6HWC0_9BACT</name>
<evidence type="ECO:0000256" key="6">
    <source>
        <dbReference type="ARBA" id="ARBA00022927"/>
    </source>
</evidence>
<dbReference type="GO" id="GO:0005886">
    <property type="term" value="C:plasma membrane"/>
    <property type="evidence" value="ECO:0007669"/>
    <property type="project" value="UniProtKB-SubCell"/>
</dbReference>
<evidence type="ECO:0000256" key="7">
    <source>
        <dbReference type="ARBA" id="ARBA00022989"/>
    </source>
</evidence>
<feature type="transmembrane region" description="Helical" evidence="10">
    <location>
        <begin position="457"/>
        <end position="479"/>
    </location>
</feature>
<dbReference type="GO" id="GO:0006605">
    <property type="term" value="P:protein targeting"/>
    <property type="evidence" value="ECO:0007669"/>
    <property type="project" value="UniProtKB-UniRule"/>
</dbReference>
<comment type="subunit">
    <text evidence="10">Forms a complex with SecF. Part of the essential Sec protein translocation apparatus which comprises SecA, SecYEG and auxiliary proteins SecDF. Other proteins may also be involved.</text>
</comment>
<dbReference type="SUPFAM" id="SSF82866">
    <property type="entry name" value="Multidrug efflux transporter AcrB transmembrane domain"/>
    <property type="match status" value="1"/>
</dbReference>
<evidence type="ECO:0000256" key="9">
    <source>
        <dbReference type="ARBA" id="ARBA00023136"/>
    </source>
</evidence>
<comment type="caution">
    <text evidence="10">Lacks conserved residue(s) required for the propagation of feature annotation.</text>
</comment>
<dbReference type="FunFam" id="1.20.1640.10:FF:000004">
    <property type="entry name" value="Protein translocase subunit SecD"/>
    <property type="match status" value="1"/>
</dbReference>
<evidence type="ECO:0000313" key="14">
    <source>
        <dbReference type="EMBL" id="EES53098.1"/>
    </source>
</evidence>
<proteinExistence type="inferred from homology"/>
<reference evidence="14 15" key="1">
    <citation type="journal article" date="2009" name="Appl. Environ. Microbiol.">
        <title>Community genomic and proteomic analyses of chemoautotrophic iron-oxidizing "Leptospirillum rubarum" (Group II) and "Leptospirillum ferrodiazotrophum" (Group III) bacteria in acid mine drainage biofilms.</title>
        <authorList>
            <person name="Goltsman D.S."/>
            <person name="Denef V.J."/>
            <person name="Singer S.W."/>
            <person name="VerBerkmoes N.C."/>
            <person name="Lefsrud M."/>
            <person name="Mueller R.S."/>
            <person name="Dick G.J."/>
            <person name="Sun C.L."/>
            <person name="Wheeler K.E."/>
            <person name="Zemla A."/>
            <person name="Baker B.J."/>
            <person name="Hauser L."/>
            <person name="Land M."/>
            <person name="Shah M.B."/>
            <person name="Thelen M.P."/>
            <person name="Hettich R.L."/>
            <person name="Banfield J.F."/>
        </authorList>
    </citation>
    <scope>NUCLEOTIDE SEQUENCE [LARGE SCALE GENOMIC DNA]</scope>
</reference>
<dbReference type="InterPro" id="IPR048631">
    <property type="entry name" value="SecD_1st"/>
</dbReference>
<feature type="transmembrane region" description="Helical" evidence="10">
    <location>
        <begin position="361"/>
        <end position="383"/>
    </location>
</feature>
<evidence type="ECO:0000256" key="8">
    <source>
        <dbReference type="ARBA" id="ARBA00023010"/>
    </source>
</evidence>
<keyword evidence="5 10" id="KW-0812">Transmembrane</keyword>
<dbReference type="InterPro" id="IPR022813">
    <property type="entry name" value="SecD/SecF_arch_bac"/>
</dbReference>
<dbReference type="InterPro" id="IPR055344">
    <property type="entry name" value="SecD_SecF_C_bact"/>
</dbReference>
<dbReference type="HAMAP" id="MF_01463_B">
    <property type="entry name" value="SecD_B"/>
    <property type="match status" value="1"/>
</dbReference>
<sequence length="523" mass="56170">MHKKSVRGRILLLITFTLLSLVFLLPSLPVWNSLPPGVKKVLPDGAISLGLDLRGGMSVTLQVMEEKAISGTLTEIVAGLSEKGVHAEVQGTSITASFDTPAKKKEVLDYIASRAPFMKKTQETSGTLTLSLSEAEAARIRKHAMTQAIEVIRNRIDQFGVSEPVIEQQGRDRILIQLPGVTDPERAMALIGRTARLEFKLADDSTDPALYISGKTPLPPGDEILYGNASARSGGSRIPYLLKSVPLMGGDTISDARVAFGQFNEPYVSLTFNSTGAKLFDRITKDHVKERLAIVLDKTVYSAPVIQEEISGGQAQITGSFSLKEAKDLAIVLRSGALPAPVRILQNVTVGPSLGKDSIRAGLHATLIALLLVLAFMAVYYRLSGVVADFALMLNMLFLLGAMAALHATLTLPGIAGVILTVGMGVDSNVLIFERIREELRAGKPVRSSIDSGYDKAFLTIVDSHVTTLITAIILFIFGTGPIKGFAVTLTVGIAINLFTSLAGTRIVFDLLARRSKLERLSI</sequence>
<feature type="transmembrane region" description="Helical" evidence="10">
    <location>
        <begin position="390"/>
        <end position="408"/>
    </location>
</feature>
<dbReference type="Gene3D" id="3.30.70.3400">
    <property type="match status" value="1"/>
</dbReference>
<evidence type="ECO:0000259" key="13">
    <source>
        <dbReference type="Pfam" id="PF22599"/>
    </source>
</evidence>
<evidence type="ECO:0000256" key="4">
    <source>
        <dbReference type="ARBA" id="ARBA00022519"/>
    </source>
</evidence>
<dbReference type="Gene3D" id="3.30.1360.200">
    <property type="match status" value="1"/>
</dbReference>
<evidence type="ECO:0000256" key="10">
    <source>
        <dbReference type="HAMAP-Rule" id="MF_01463"/>
    </source>
</evidence>
<dbReference type="Pfam" id="PF21760">
    <property type="entry name" value="SecD_1st"/>
    <property type="match status" value="1"/>
</dbReference>
<protein>
    <recommendedName>
        <fullName evidence="10">Protein translocase subunit SecD</fullName>
    </recommendedName>
</protein>
<feature type="domain" description="Protein export membrane protein SecD/SecF C-terminal" evidence="11">
    <location>
        <begin position="344"/>
        <end position="502"/>
    </location>
</feature>
<evidence type="ECO:0000256" key="2">
    <source>
        <dbReference type="ARBA" id="ARBA00022448"/>
    </source>
</evidence>
<dbReference type="InterPro" id="IPR001036">
    <property type="entry name" value="Acrflvin-R"/>
</dbReference>
<dbReference type="FunFam" id="3.30.1360.200:FF:000002">
    <property type="entry name" value="Preprotein translocase subunit SecD"/>
    <property type="match status" value="1"/>
</dbReference>
<keyword evidence="9 10" id="KW-0472">Membrane</keyword>
<dbReference type="AlphaFoldDB" id="C6HWC0"/>
<organism evidence="14 15">
    <name type="scientific">Leptospirillum ferrodiazotrophum</name>
    <dbReference type="NCBI Taxonomy" id="412449"/>
    <lineage>
        <taxon>Bacteria</taxon>
        <taxon>Pseudomonadati</taxon>
        <taxon>Nitrospirota</taxon>
        <taxon>Nitrospiria</taxon>
        <taxon>Nitrospirales</taxon>
        <taxon>Nitrospiraceae</taxon>
        <taxon>Leptospirillum</taxon>
    </lineage>
</organism>
<dbReference type="GO" id="GO:0065002">
    <property type="term" value="P:intracellular protein transmembrane transport"/>
    <property type="evidence" value="ECO:0007669"/>
    <property type="project" value="UniProtKB-UniRule"/>
</dbReference>
<evidence type="ECO:0000313" key="15">
    <source>
        <dbReference type="Proteomes" id="UP000009374"/>
    </source>
</evidence>
<dbReference type="InterPro" id="IPR005791">
    <property type="entry name" value="SecD"/>
</dbReference>
<comment type="subcellular location">
    <subcellularLocation>
        <location evidence="1 10">Cell membrane</location>
        <topology evidence="1 10">Multi-pass membrane protein</topology>
    </subcellularLocation>
</comment>
<dbReference type="PANTHER" id="PTHR30081:SF1">
    <property type="entry name" value="PROTEIN TRANSLOCASE SUBUNIT SECD"/>
    <property type="match status" value="1"/>
</dbReference>
<dbReference type="GO" id="GO:0043952">
    <property type="term" value="P:protein transport by the Sec complex"/>
    <property type="evidence" value="ECO:0007669"/>
    <property type="project" value="UniProtKB-UniRule"/>
</dbReference>
<evidence type="ECO:0000256" key="5">
    <source>
        <dbReference type="ARBA" id="ARBA00022692"/>
    </source>
</evidence>
<keyword evidence="6 10" id="KW-0653">Protein transport</keyword>
<dbReference type="EMBL" id="GG693869">
    <property type="protein sequence ID" value="EES53098.1"/>
    <property type="molecule type" value="Genomic_DNA"/>
</dbReference>
<gene>
    <name evidence="10" type="primary">secD</name>
    <name evidence="14" type="ORF">UBAL3_80420048</name>
</gene>
<dbReference type="Pfam" id="PF02355">
    <property type="entry name" value="SecD_SecF_C"/>
    <property type="match status" value="1"/>
</dbReference>
<keyword evidence="2 10" id="KW-0813">Transport</keyword>
<keyword evidence="4" id="KW-0997">Cell inner membrane</keyword>
<feature type="domain" description="SecDF P1 head subdomain" evidence="13">
    <location>
        <begin position="236"/>
        <end position="340"/>
    </location>
</feature>
<keyword evidence="3 10" id="KW-1003">Cell membrane</keyword>
<keyword evidence="7 10" id="KW-1133">Transmembrane helix</keyword>
<comment type="similarity">
    <text evidence="10">Belongs to the SecD/SecF family. SecD subfamily.</text>
</comment>
<dbReference type="PANTHER" id="PTHR30081">
    <property type="entry name" value="PROTEIN-EXPORT MEMBRANE PROTEIN SEC"/>
    <property type="match status" value="1"/>
</dbReference>
<dbReference type="PRINTS" id="PR00702">
    <property type="entry name" value="ACRIFLAVINRP"/>
</dbReference>
<comment type="function">
    <text evidence="10">Part of the Sec protein translocase complex. Interacts with the SecYEG preprotein conducting channel. SecDF uses the proton motive force (PMF) to complete protein translocation after the ATP-dependent function of SecA.</text>
</comment>
<dbReference type="Proteomes" id="UP000009374">
    <property type="component" value="Unassembled WGS sequence"/>
</dbReference>
<evidence type="ECO:0000256" key="1">
    <source>
        <dbReference type="ARBA" id="ARBA00004651"/>
    </source>
</evidence>
<dbReference type="InterPro" id="IPR048634">
    <property type="entry name" value="SecD_SecF_C"/>
</dbReference>
<dbReference type="NCBIfam" id="TIGR01129">
    <property type="entry name" value="secD"/>
    <property type="match status" value="1"/>
</dbReference>
<accession>C6HWC0</accession>
<evidence type="ECO:0000259" key="12">
    <source>
        <dbReference type="Pfam" id="PF21760"/>
    </source>
</evidence>
<feature type="domain" description="Protein translocase subunit SecDF P1" evidence="12">
    <location>
        <begin position="145"/>
        <end position="204"/>
    </location>
</feature>